<proteinExistence type="predicted"/>
<evidence type="ECO:0000313" key="9">
    <source>
        <dbReference type="EMBL" id="KAF4307123.1"/>
    </source>
</evidence>
<dbReference type="CDD" id="cd00202">
    <property type="entry name" value="ZnF_GATA"/>
    <property type="match status" value="1"/>
</dbReference>
<dbReference type="PANTHER" id="PTHR47172:SF24">
    <property type="entry name" value="GATA ZINC FINGER DOMAIN-CONTAINING PROTEIN 14-RELATED"/>
    <property type="match status" value="1"/>
</dbReference>
<evidence type="ECO:0000256" key="6">
    <source>
        <dbReference type="PROSITE-ProRule" id="PRU00094"/>
    </source>
</evidence>
<evidence type="ECO:0000256" key="3">
    <source>
        <dbReference type="ARBA" id="ARBA00022833"/>
    </source>
</evidence>
<feature type="region of interest" description="Disordered" evidence="7">
    <location>
        <begin position="272"/>
        <end position="294"/>
    </location>
</feature>
<dbReference type="PANTHER" id="PTHR47172">
    <property type="entry name" value="OS01G0976800 PROTEIN"/>
    <property type="match status" value="1"/>
</dbReference>
<keyword evidence="1" id="KW-0479">Metal-binding</keyword>
<gene>
    <name evidence="9" type="ORF">GTA08_BOTSDO05842</name>
</gene>
<keyword evidence="4" id="KW-0805">Transcription regulation</keyword>
<evidence type="ECO:0000256" key="4">
    <source>
        <dbReference type="ARBA" id="ARBA00023015"/>
    </source>
</evidence>
<dbReference type="EMBL" id="WWBZ02000033">
    <property type="protein sequence ID" value="KAF4307123.1"/>
    <property type="molecule type" value="Genomic_DNA"/>
</dbReference>
<dbReference type="SUPFAM" id="SSF55785">
    <property type="entry name" value="PYP-like sensor domain (PAS domain)"/>
    <property type="match status" value="1"/>
</dbReference>
<dbReference type="SMART" id="SM00401">
    <property type="entry name" value="ZnF_GATA"/>
    <property type="match status" value="1"/>
</dbReference>
<keyword evidence="2 6" id="KW-0863">Zinc-finger</keyword>
<dbReference type="GO" id="GO:0043565">
    <property type="term" value="F:sequence-specific DNA binding"/>
    <property type="evidence" value="ECO:0007669"/>
    <property type="project" value="InterPro"/>
</dbReference>
<feature type="domain" description="GATA-type" evidence="8">
    <location>
        <begin position="226"/>
        <end position="280"/>
    </location>
</feature>
<organism evidence="9 10">
    <name type="scientific">Botryosphaeria dothidea</name>
    <dbReference type="NCBI Taxonomy" id="55169"/>
    <lineage>
        <taxon>Eukaryota</taxon>
        <taxon>Fungi</taxon>
        <taxon>Dikarya</taxon>
        <taxon>Ascomycota</taxon>
        <taxon>Pezizomycotina</taxon>
        <taxon>Dothideomycetes</taxon>
        <taxon>Dothideomycetes incertae sedis</taxon>
        <taxon>Botryosphaeriales</taxon>
        <taxon>Botryosphaeriaceae</taxon>
        <taxon>Botryosphaeria</taxon>
    </lineage>
</organism>
<dbReference type="InterPro" id="IPR000014">
    <property type="entry name" value="PAS"/>
</dbReference>
<dbReference type="InterPro" id="IPR035965">
    <property type="entry name" value="PAS-like_dom_sf"/>
</dbReference>
<dbReference type="SMART" id="SM00091">
    <property type="entry name" value="PAS"/>
    <property type="match status" value="1"/>
</dbReference>
<dbReference type="Gene3D" id="3.30.50.10">
    <property type="entry name" value="Erythroid Transcription Factor GATA-1, subunit A"/>
    <property type="match status" value="1"/>
</dbReference>
<dbReference type="Pfam" id="PF00989">
    <property type="entry name" value="PAS"/>
    <property type="match status" value="1"/>
</dbReference>
<dbReference type="AlphaFoldDB" id="A0A8H4N4Q0"/>
<dbReference type="CDD" id="cd00130">
    <property type="entry name" value="PAS"/>
    <property type="match status" value="1"/>
</dbReference>
<evidence type="ECO:0000256" key="5">
    <source>
        <dbReference type="ARBA" id="ARBA00023163"/>
    </source>
</evidence>
<evidence type="ECO:0000256" key="1">
    <source>
        <dbReference type="ARBA" id="ARBA00022723"/>
    </source>
</evidence>
<name>A0A8H4N4Q0_9PEZI</name>
<keyword evidence="10" id="KW-1185">Reference proteome</keyword>
<dbReference type="Gene3D" id="3.30.450.20">
    <property type="entry name" value="PAS domain"/>
    <property type="match status" value="1"/>
</dbReference>
<dbReference type="Pfam" id="PF00320">
    <property type="entry name" value="GATA"/>
    <property type="match status" value="1"/>
</dbReference>
<sequence>MSRTPAGSNSYIFTAVRDMYCVLARNTTILHLSPCVVQLTGHHPHALIGCSFFDLVHGDDALVFADEFSQAAAFPNHVFRFYARIRTAFDNPTHAAFELHGHFHLDCSGHLPALASVKGVFIFAARPAFLSNSTQIDLFLELKTEEEALKHQIAALRDEDSEAYGRAEANFAHPCPSDADIEHQKHCTSTCQPETLRGQVLVRGDANILYSPKPSDKVSKRRKATPRTEFICAWCNTTSAPEWRRGPDGPKTLCNACGLRYAKNRHKDELPFRPLQPAKKPKKTCDGKADTAPLETTCPYRYASFPDE</sequence>
<dbReference type="InterPro" id="IPR013767">
    <property type="entry name" value="PAS_fold"/>
</dbReference>
<dbReference type="InterPro" id="IPR000679">
    <property type="entry name" value="Znf_GATA"/>
</dbReference>
<dbReference type="SUPFAM" id="SSF57716">
    <property type="entry name" value="Glucocorticoid receptor-like (DNA-binding domain)"/>
    <property type="match status" value="1"/>
</dbReference>
<evidence type="ECO:0000256" key="2">
    <source>
        <dbReference type="ARBA" id="ARBA00022771"/>
    </source>
</evidence>
<accession>A0A8H4N4Q0</accession>
<keyword evidence="5" id="KW-0804">Transcription</keyword>
<evidence type="ECO:0000313" key="10">
    <source>
        <dbReference type="Proteomes" id="UP000572817"/>
    </source>
</evidence>
<evidence type="ECO:0000256" key="7">
    <source>
        <dbReference type="SAM" id="MobiDB-lite"/>
    </source>
</evidence>
<dbReference type="PROSITE" id="PS50114">
    <property type="entry name" value="GATA_ZN_FINGER_2"/>
    <property type="match status" value="1"/>
</dbReference>
<protein>
    <submittedName>
        <fullName evidence="9">White collar 2 protein</fullName>
    </submittedName>
</protein>
<dbReference type="InterPro" id="IPR013088">
    <property type="entry name" value="Znf_NHR/GATA"/>
</dbReference>
<reference evidence="9" key="1">
    <citation type="submission" date="2020-04" db="EMBL/GenBank/DDBJ databases">
        <title>Genome Assembly and Annotation of Botryosphaeria dothidea sdau 11-99, a Latent Pathogen of Apple Fruit Ring Rot in China.</title>
        <authorList>
            <person name="Yu C."/>
            <person name="Diao Y."/>
            <person name="Lu Q."/>
            <person name="Zhao J."/>
            <person name="Cui S."/>
            <person name="Peng C."/>
            <person name="He B."/>
            <person name="Liu H."/>
        </authorList>
    </citation>
    <scope>NUCLEOTIDE SEQUENCE [LARGE SCALE GENOMIC DNA]</scope>
    <source>
        <strain evidence="9">Sdau11-99</strain>
    </source>
</reference>
<dbReference type="GO" id="GO:0008270">
    <property type="term" value="F:zinc ion binding"/>
    <property type="evidence" value="ECO:0007669"/>
    <property type="project" value="UniProtKB-KW"/>
</dbReference>
<evidence type="ECO:0000259" key="8">
    <source>
        <dbReference type="PROSITE" id="PS50114"/>
    </source>
</evidence>
<dbReference type="GO" id="GO:0006355">
    <property type="term" value="P:regulation of DNA-templated transcription"/>
    <property type="evidence" value="ECO:0007669"/>
    <property type="project" value="InterPro"/>
</dbReference>
<dbReference type="OrthoDB" id="2162994at2759"/>
<keyword evidence="3" id="KW-0862">Zinc</keyword>
<comment type="caution">
    <text evidence="9">The sequence shown here is derived from an EMBL/GenBank/DDBJ whole genome shotgun (WGS) entry which is preliminary data.</text>
</comment>
<dbReference type="Proteomes" id="UP000572817">
    <property type="component" value="Unassembled WGS sequence"/>
</dbReference>